<dbReference type="Proteomes" id="UP000813824">
    <property type="component" value="Unassembled WGS sequence"/>
</dbReference>
<proteinExistence type="predicted"/>
<dbReference type="AlphaFoldDB" id="A0A8K0XQ45"/>
<gene>
    <name evidence="1" type="ORF">BXZ70DRAFT_132921</name>
</gene>
<accession>A0A8K0XQ45</accession>
<evidence type="ECO:0000313" key="2">
    <source>
        <dbReference type="Proteomes" id="UP000813824"/>
    </source>
</evidence>
<comment type="caution">
    <text evidence="1">The sequence shown here is derived from an EMBL/GenBank/DDBJ whole genome shotgun (WGS) entry which is preliminary data.</text>
</comment>
<reference evidence="1" key="1">
    <citation type="journal article" date="2021" name="New Phytol.">
        <title>Evolutionary innovations through gain and loss of genes in the ectomycorrhizal Boletales.</title>
        <authorList>
            <person name="Wu G."/>
            <person name="Miyauchi S."/>
            <person name="Morin E."/>
            <person name="Kuo A."/>
            <person name="Drula E."/>
            <person name="Varga T."/>
            <person name="Kohler A."/>
            <person name="Feng B."/>
            <person name="Cao Y."/>
            <person name="Lipzen A."/>
            <person name="Daum C."/>
            <person name="Hundley H."/>
            <person name="Pangilinan J."/>
            <person name="Johnson J."/>
            <person name="Barry K."/>
            <person name="LaButti K."/>
            <person name="Ng V."/>
            <person name="Ahrendt S."/>
            <person name="Min B."/>
            <person name="Choi I.G."/>
            <person name="Park H."/>
            <person name="Plett J.M."/>
            <person name="Magnuson J."/>
            <person name="Spatafora J.W."/>
            <person name="Nagy L.G."/>
            <person name="Henrissat B."/>
            <person name="Grigoriev I.V."/>
            <person name="Yang Z.L."/>
            <person name="Xu J."/>
            <person name="Martin F.M."/>
        </authorList>
    </citation>
    <scope>NUCLEOTIDE SEQUENCE</scope>
    <source>
        <strain evidence="1">KKN 215</strain>
    </source>
</reference>
<keyword evidence="2" id="KW-1185">Reference proteome</keyword>
<evidence type="ECO:0000313" key="1">
    <source>
        <dbReference type="EMBL" id="KAH8100856.1"/>
    </source>
</evidence>
<organism evidence="1 2">
    <name type="scientific">Cristinia sonorae</name>
    <dbReference type="NCBI Taxonomy" id="1940300"/>
    <lineage>
        <taxon>Eukaryota</taxon>
        <taxon>Fungi</taxon>
        <taxon>Dikarya</taxon>
        <taxon>Basidiomycota</taxon>
        <taxon>Agaricomycotina</taxon>
        <taxon>Agaricomycetes</taxon>
        <taxon>Agaricomycetidae</taxon>
        <taxon>Agaricales</taxon>
        <taxon>Pleurotineae</taxon>
        <taxon>Stephanosporaceae</taxon>
        <taxon>Cristinia</taxon>
    </lineage>
</organism>
<protein>
    <submittedName>
        <fullName evidence="1">Uncharacterized protein</fullName>
    </submittedName>
</protein>
<sequence>MCLCSDGASKEFQNVASAFDPGGALWLCQTDILPLGPDIEGSILVLFKIGSDIRYKPSFRSFYHASDVHLHFRKEECLSRPTETTYIFEVLAPARDDGPAFTHFTFLLRIEKAIRASREHPLGRYPRSSLSRQQAHRGEDSLGSFSVYLLAGQFERKVIARKAARCIVDTHLDGTSLDGIYVREMENCSAKCWLHLSGYHKRQCSRWTKLLPTFWFNRYSFARLRLLWKVVLPCLRWPSRDEPVNECRSVIFTESFTYTLSAQIYHPLVHTLFRCHRLKRNETNANQAGQNGGRL</sequence>
<dbReference type="EMBL" id="JAEVFJ010000014">
    <property type="protein sequence ID" value="KAH8100856.1"/>
    <property type="molecule type" value="Genomic_DNA"/>
</dbReference>
<name>A0A8K0XQ45_9AGAR</name>